<sequence>MRLTPSPQYFTHIAKATLTREVSDTRPIQALDNEQLEMLTQLRISRPRRARARRPIIRQARTSKSGHTRQWLQALIGSMEVLRAEHEAARNPYPASTVYDVSAVNVYREASFQLDHNSDADYKKVADNRPFLAVSNEQLELQTQLHLGWIWRNNMMLGLRQWLEDLIRNMQILRAEEDDAGDVEAEIWRNIG</sequence>
<organism evidence="1 2">
    <name type="scientific">Penicillium nalgiovense</name>
    <dbReference type="NCBI Taxonomy" id="60175"/>
    <lineage>
        <taxon>Eukaryota</taxon>
        <taxon>Fungi</taxon>
        <taxon>Dikarya</taxon>
        <taxon>Ascomycota</taxon>
        <taxon>Pezizomycotina</taxon>
        <taxon>Eurotiomycetes</taxon>
        <taxon>Eurotiomycetidae</taxon>
        <taxon>Eurotiales</taxon>
        <taxon>Aspergillaceae</taxon>
        <taxon>Penicillium</taxon>
    </lineage>
</organism>
<evidence type="ECO:0000313" key="1">
    <source>
        <dbReference type="EMBL" id="OQE85216.1"/>
    </source>
</evidence>
<comment type="caution">
    <text evidence="1">The sequence shown here is derived from an EMBL/GenBank/DDBJ whole genome shotgun (WGS) entry which is preliminary data.</text>
</comment>
<accession>A0A1V6YCM8</accession>
<protein>
    <submittedName>
        <fullName evidence="1">Uncharacterized protein</fullName>
    </submittedName>
</protein>
<reference evidence="2" key="1">
    <citation type="journal article" date="2017" name="Nat. Microbiol.">
        <title>Global analysis of biosynthetic gene clusters reveals vast potential of secondary metabolite production in Penicillium species.</title>
        <authorList>
            <person name="Nielsen J.C."/>
            <person name="Grijseels S."/>
            <person name="Prigent S."/>
            <person name="Ji B."/>
            <person name="Dainat J."/>
            <person name="Nielsen K.F."/>
            <person name="Frisvad J.C."/>
            <person name="Workman M."/>
            <person name="Nielsen J."/>
        </authorList>
    </citation>
    <scope>NUCLEOTIDE SEQUENCE [LARGE SCALE GENOMIC DNA]</scope>
    <source>
        <strain evidence="2">IBT 13039</strain>
    </source>
</reference>
<keyword evidence="2" id="KW-1185">Reference proteome</keyword>
<proteinExistence type="predicted"/>
<dbReference type="AlphaFoldDB" id="A0A1V6YCM8"/>
<evidence type="ECO:0000313" key="2">
    <source>
        <dbReference type="Proteomes" id="UP000191691"/>
    </source>
</evidence>
<gene>
    <name evidence="1" type="ORF">PENNAL_c0024G05453</name>
</gene>
<dbReference type="EMBL" id="MOOB01000024">
    <property type="protein sequence ID" value="OQE85216.1"/>
    <property type="molecule type" value="Genomic_DNA"/>
</dbReference>
<dbReference type="Proteomes" id="UP000191691">
    <property type="component" value="Unassembled WGS sequence"/>
</dbReference>
<name>A0A1V6YCM8_PENNA</name>